<dbReference type="InterPro" id="IPR012341">
    <property type="entry name" value="6hp_glycosidase-like_sf"/>
</dbReference>
<dbReference type="Gene3D" id="1.50.10.10">
    <property type="match status" value="1"/>
</dbReference>
<proteinExistence type="predicted"/>
<name>A0A940SUW1_9ENTE</name>
<dbReference type="Pfam" id="PF22422">
    <property type="entry name" value="MGH1-like_GH"/>
    <property type="match status" value="1"/>
</dbReference>
<protein>
    <recommendedName>
        <fullName evidence="1">Mannosylglycerate hydrolase MGH1-like glycoside hydrolase domain-containing protein</fullName>
    </recommendedName>
</protein>
<dbReference type="InterPro" id="IPR008928">
    <property type="entry name" value="6-hairpin_glycosidase_sf"/>
</dbReference>
<gene>
    <name evidence="2" type="ORF">I6N95_05580</name>
</gene>
<feature type="domain" description="Mannosylglycerate hydrolase MGH1-like glycoside hydrolase" evidence="1">
    <location>
        <begin position="249"/>
        <end position="554"/>
    </location>
</feature>
<dbReference type="RefSeq" id="WP_209525464.1">
    <property type="nucleotide sequence ID" value="NZ_JAEEGA010000003.1"/>
</dbReference>
<dbReference type="GO" id="GO:0005975">
    <property type="term" value="P:carbohydrate metabolic process"/>
    <property type="evidence" value="ECO:0007669"/>
    <property type="project" value="InterPro"/>
</dbReference>
<dbReference type="EMBL" id="JAEEGA010000003">
    <property type="protein sequence ID" value="MBP1040466.1"/>
    <property type="molecule type" value="Genomic_DNA"/>
</dbReference>
<evidence type="ECO:0000313" key="3">
    <source>
        <dbReference type="Proteomes" id="UP000674938"/>
    </source>
</evidence>
<dbReference type="AlphaFoldDB" id="A0A940SUW1"/>
<dbReference type="InterPro" id="IPR054491">
    <property type="entry name" value="MGH1-like_GH"/>
</dbReference>
<reference evidence="2" key="1">
    <citation type="submission" date="2020-12" db="EMBL/GenBank/DDBJ databases">
        <title>Vagococcus allomyrinae sp. nov. and Enterococcus lavae sp. nov., isolated from the larvae of Allomyrina dichotoma.</title>
        <authorList>
            <person name="Lee S.D."/>
        </authorList>
    </citation>
    <scope>NUCLEOTIDE SEQUENCE</scope>
    <source>
        <strain evidence="2">BWB3-3</strain>
    </source>
</reference>
<sequence>MKIDIKEIPFSRRGSYFAVSYLAQHQAIFIRDVHGGDDSPSELFEIVLEGNSDLTSEAFHESYVIETTASLLKISRRSRPTEFCALILPTAEQLRMKVVGMAVRLKAHKVRYDSLNQLSSNTYEYISYKKETKFHLRLNGSQIKVEAPWYRVGNPTIEICLDGQQKPQELVIDNYQVVLPKEMKSLSTFEEAHQLVEQEYREWEKTADVPHAYRKGQALANYIIWSSIVRPVGQLTSESIYMSKNWMQNIWSWDNCFNAMGVAAEHPELAFGQFQVFMAHQDKSGVYPDFINDQFVSYNCCKPPIHGWAYSQLMAVHPYFSQPAQLDVIYDSIAASTNFWLTYRMSDHGLPYYTHGNDSGWDNASIFHQGLPVISPDLSGYLIQQMDILGRWAKQLGRSDDSERWQQLADQLTEQLLKVLYDGDHFMARSYRTGEPIEESHSLLLCLPLVISYRLPESLVTRLIQRIITQFEGPFGLQTEAKDSPHYQVDGYWLGPIWAPASFIFFDAFRRSGHLEIAKRLAQKYCQLANEHGMAENYNPETGAGNDDLAFTWTSSVFLLLGNYLKELENG</sequence>
<evidence type="ECO:0000259" key="1">
    <source>
        <dbReference type="Pfam" id="PF22422"/>
    </source>
</evidence>
<organism evidence="2 3">
    <name type="scientific">Vagococcus allomyrinae</name>
    <dbReference type="NCBI Taxonomy" id="2794353"/>
    <lineage>
        <taxon>Bacteria</taxon>
        <taxon>Bacillati</taxon>
        <taxon>Bacillota</taxon>
        <taxon>Bacilli</taxon>
        <taxon>Lactobacillales</taxon>
        <taxon>Enterococcaceae</taxon>
        <taxon>Vagococcus</taxon>
    </lineage>
</organism>
<evidence type="ECO:0000313" key="2">
    <source>
        <dbReference type="EMBL" id="MBP1040466.1"/>
    </source>
</evidence>
<dbReference type="SUPFAM" id="SSF48208">
    <property type="entry name" value="Six-hairpin glycosidases"/>
    <property type="match status" value="1"/>
</dbReference>
<keyword evidence="3" id="KW-1185">Reference proteome</keyword>
<comment type="caution">
    <text evidence="2">The sequence shown here is derived from an EMBL/GenBank/DDBJ whole genome shotgun (WGS) entry which is preliminary data.</text>
</comment>
<accession>A0A940SUW1</accession>
<dbReference type="Proteomes" id="UP000674938">
    <property type="component" value="Unassembled WGS sequence"/>
</dbReference>